<dbReference type="GO" id="GO:0005829">
    <property type="term" value="C:cytosol"/>
    <property type="evidence" value="ECO:0007669"/>
    <property type="project" value="TreeGrafter"/>
</dbReference>
<comment type="function">
    <text evidence="8">Involved in the biosynthesis of the chorismate, which leads to the biosynthesis of aromatic amino acids. Catalyzes the reversible NADPH linked reduction of 3-dehydroshikimate (DHSA) to yield shikimate (SA).</text>
</comment>
<keyword evidence="6 8" id="KW-0057">Aromatic amino acid biosynthesis</keyword>
<dbReference type="InterPro" id="IPR046346">
    <property type="entry name" value="Aminoacid_DH-like_N_sf"/>
</dbReference>
<feature type="domain" description="Shikimate dehydrogenase substrate binding N-terminal" evidence="10">
    <location>
        <begin position="7"/>
        <end position="89"/>
    </location>
</feature>
<proteinExistence type="inferred from homology"/>
<evidence type="ECO:0000256" key="1">
    <source>
        <dbReference type="ARBA" id="ARBA00004871"/>
    </source>
</evidence>
<dbReference type="InterPro" id="IPR022893">
    <property type="entry name" value="Shikimate_DH_fam"/>
</dbReference>
<evidence type="ECO:0000256" key="2">
    <source>
        <dbReference type="ARBA" id="ARBA00012962"/>
    </source>
</evidence>
<protein>
    <recommendedName>
        <fullName evidence="2 8">Shikimate dehydrogenase (NADP(+))</fullName>
        <shortName evidence="8">SDH</shortName>
        <ecNumber evidence="2 8">1.1.1.25</ecNumber>
    </recommendedName>
</protein>
<evidence type="ECO:0000313" key="13">
    <source>
        <dbReference type="Proteomes" id="UP000053681"/>
    </source>
</evidence>
<reference evidence="12 13" key="1">
    <citation type="submission" date="2015-11" db="EMBL/GenBank/DDBJ databases">
        <title>Bacillus caseinolyticus sp nov.</title>
        <authorList>
            <person name="Dastager S.G."/>
            <person name="Mawlankar R."/>
        </authorList>
    </citation>
    <scope>NUCLEOTIDE SEQUENCE [LARGE SCALE GENOMIC DNA]</scope>
    <source>
        <strain evidence="12 13">SGD-V-76</strain>
    </source>
</reference>
<keyword evidence="13" id="KW-1185">Reference proteome</keyword>
<dbReference type="HAMAP" id="MF_00222">
    <property type="entry name" value="Shikimate_DH_AroE"/>
    <property type="match status" value="1"/>
</dbReference>
<feature type="binding site" evidence="8">
    <location>
        <position position="87"/>
    </location>
    <ligand>
        <name>shikimate</name>
        <dbReference type="ChEBI" id="CHEBI:36208"/>
    </ligand>
</feature>
<evidence type="ECO:0000256" key="7">
    <source>
        <dbReference type="ARBA" id="ARBA00049442"/>
    </source>
</evidence>
<feature type="binding site" evidence="8">
    <location>
        <position position="221"/>
    </location>
    <ligand>
        <name>NADP(+)</name>
        <dbReference type="ChEBI" id="CHEBI:58349"/>
    </ligand>
</feature>
<feature type="active site" description="Proton acceptor" evidence="8">
    <location>
        <position position="66"/>
    </location>
</feature>
<dbReference type="SUPFAM" id="SSF53223">
    <property type="entry name" value="Aminoacid dehydrogenase-like, N-terminal domain"/>
    <property type="match status" value="1"/>
</dbReference>
<dbReference type="Proteomes" id="UP000053681">
    <property type="component" value="Unassembled WGS sequence"/>
</dbReference>
<comment type="caution">
    <text evidence="8">Lacks conserved residue(s) required for the propagation of feature annotation.</text>
</comment>
<evidence type="ECO:0000256" key="8">
    <source>
        <dbReference type="HAMAP-Rule" id="MF_00222"/>
    </source>
</evidence>
<feature type="binding site" evidence="8">
    <location>
        <position position="223"/>
    </location>
    <ligand>
        <name>shikimate</name>
        <dbReference type="ChEBI" id="CHEBI:36208"/>
    </ligand>
</feature>
<dbReference type="GO" id="GO:0050661">
    <property type="term" value="F:NADP binding"/>
    <property type="evidence" value="ECO:0007669"/>
    <property type="project" value="InterPro"/>
</dbReference>
<dbReference type="GO" id="GO:0009423">
    <property type="term" value="P:chorismate biosynthetic process"/>
    <property type="evidence" value="ECO:0007669"/>
    <property type="project" value="UniProtKB-UniRule"/>
</dbReference>
<dbReference type="PANTHER" id="PTHR21089">
    <property type="entry name" value="SHIKIMATE DEHYDROGENASE"/>
    <property type="match status" value="1"/>
</dbReference>
<evidence type="ECO:0000256" key="6">
    <source>
        <dbReference type="ARBA" id="ARBA00023141"/>
    </source>
</evidence>
<evidence type="ECO:0000259" key="9">
    <source>
        <dbReference type="Pfam" id="PF01488"/>
    </source>
</evidence>
<dbReference type="GO" id="GO:0019632">
    <property type="term" value="P:shikimate metabolic process"/>
    <property type="evidence" value="ECO:0007669"/>
    <property type="project" value="InterPro"/>
</dbReference>
<evidence type="ECO:0000256" key="5">
    <source>
        <dbReference type="ARBA" id="ARBA00023002"/>
    </source>
</evidence>
<dbReference type="GO" id="GO:0004764">
    <property type="term" value="F:shikimate 3-dehydrogenase (NADP+) activity"/>
    <property type="evidence" value="ECO:0007669"/>
    <property type="project" value="UniProtKB-UniRule"/>
</dbReference>
<feature type="binding site" evidence="8">
    <location>
        <position position="102"/>
    </location>
    <ligand>
        <name>shikimate</name>
        <dbReference type="ChEBI" id="CHEBI:36208"/>
    </ligand>
</feature>
<dbReference type="RefSeq" id="WP_025911681.1">
    <property type="nucleotide sequence ID" value="NZ_KQ758704.1"/>
</dbReference>
<dbReference type="InterPro" id="IPR011342">
    <property type="entry name" value="Shikimate_DH"/>
</dbReference>
<dbReference type="Pfam" id="PF18317">
    <property type="entry name" value="SDH_C"/>
    <property type="match status" value="1"/>
</dbReference>
<feature type="binding site" evidence="8">
    <location>
        <position position="62"/>
    </location>
    <ligand>
        <name>shikimate</name>
        <dbReference type="ChEBI" id="CHEBI:36208"/>
    </ligand>
</feature>
<dbReference type="Gene3D" id="3.40.50.10860">
    <property type="entry name" value="Leucine Dehydrogenase, chain A, domain 1"/>
    <property type="match status" value="1"/>
</dbReference>
<dbReference type="GO" id="GO:0009073">
    <property type="term" value="P:aromatic amino acid family biosynthetic process"/>
    <property type="evidence" value="ECO:0007669"/>
    <property type="project" value="UniProtKB-KW"/>
</dbReference>
<accession>A0A0V8JHC3</accession>
<dbReference type="InterPro" id="IPR006151">
    <property type="entry name" value="Shikm_DH/Glu-tRNA_Rdtase"/>
</dbReference>
<comment type="pathway">
    <text evidence="1 8">Metabolic intermediate biosynthesis; chorismate biosynthesis; chorismate from D-erythrose 4-phosphate and phosphoenolpyruvate: step 4/7.</text>
</comment>
<comment type="subunit">
    <text evidence="8">Homodimer.</text>
</comment>
<evidence type="ECO:0000313" key="12">
    <source>
        <dbReference type="EMBL" id="KSU86377.1"/>
    </source>
</evidence>
<feature type="domain" description="Quinate/shikimate 5-dehydrogenase/glutamyl-tRNA reductase" evidence="9">
    <location>
        <begin position="111"/>
        <end position="195"/>
    </location>
</feature>
<keyword evidence="4 8" id="KW-0521">NADP</keyword>
<dbReference type="SUPFAM" id="SSF51735">
    <property type="entry name" value="NAD(P)-binding Rossmann-fold domains"/>
    <property type="match status" value="1"/>
</dbReference>
<dbReference type="AlphaFoldDB" id="A0A0V8JHC3"/>
<dbReference type="UniPathway" id="UPA00053">
    <property type="reaction ID" value="UER00087"/>
</dbReference>
<keyword evidence="5 8" id="KW-0560">Oxidoreductase</keyword>
<feature type="binding site" evidence="8">
    <location>
        <position position="244"/>
    </location>
    <ligand>
        <name>NADP(+)</name>
        <dbReference type="ChEBI" id="CHEBI:58349"/>
    </ligand>
</feature>
<dbReference type="NCBIfam" id="NF001319">
    <property type="entry name" value="PRK00258.3-3"/>
    <property type="match status" value="1"/>
</dbReference>
<dbReference type="EC" id="1.1.1.25" evidence="2 8"/>
<feature type="binding site" evidence="8">
    <location>
        <position position="251"/>
    </location>
    <ligand>
        <name>shikimate</name>
        <dbReference type="ChEBI" id="CHEBI:36208"/>
    </ligand>
</feature>
<comment type="similarity">
    <text evidence="8">Belongs to the shikimate dehydrogenase family.</text>
</comment>
<dbReference type="InterPro" id="IPR036291">
    <property type="entry name" value="NAD(P)-bd_dom_sf"/>
</dbReference>
<keyword evidence="3 8" id="KW-0028">Amino-acid biosynthesis</keyword>
<dbReference type="CDD" id="cd01065">
    <property type="entry name" value="NAD_bind_Shikimate_DH"/>
    <property type="match status" value="1"/>
</dbReference>
<dbReference type="NCBIfam" id="TIGR00507">
    <property type="entry name" value="aroE"/>
    <property type="match status" value="1"/>
</dbReference>
<dbReference type="Pfam" id="PF08501">
    <property type="entry name" value="Shikimate_dh_N"/>
    <property type="match status" value="1"/>
</dbReference>
<sequence>MKQLYGLIGYPVGHSLSPLMHNDAFENLGIDAHYEAIQIEPDSFKVEVEKLKKQQIKGFNVTIPYKVDIMDLLDEVDPLARAIGAVNTVVNQNGRYVGYNTDGDGYVASLLQHVGGTLKDKAVAIIGAGGAAKAIFYTLASHKDSPSSFYICNRTVEKAQSLIDQLPFQANASAITLDEAEKKVDTFDVIINTTSVGMHPHVEDAPIDIQHIRPETIVSDIIYNPLETKLLKEAKQKQAYCHNGVGMFVLQGALAFEKWTGIVPDQKKMEQIVLKKLTEK</sequence>
<evidence type="ECO:0000259" key="10">
    <source>
        <dbReference type="Pfam" id="PF08501"/>
    </source>
</evidence>
<name>A0A0V8JHC3_9BACI</name>
<feature type="binding site" evidence="8">
    <location>
        <begin position="127"/>
        <end position="131"/>
    </location>
    <ligand>
        <name>NADP(+)</name>
        <dbReference type="ChEBI" id="CHEBI:58349"/>
    </ligand>
</feature>
<dbReference type="InterPro" id="IPR041121">
    <property type="entry name" value="SDH_C"/>
</dbReference>
<organism evidence="12 13">
    <name type="scientific">Priestia veravalensis</name>
    <dbReference type="NCBI Taxonomy" id="1414648"/>
    <lineage>
        <taxon>Bacteria</taxon>
        <taxon>Bacillati</taxon>
        <taxon>Bacillota</taxon>
        <taxon>Bacilli</taxon>
        <taxon>Bacillales</taxon>
        <taxon>Bacillaceae</taxon>
        <taxon>Priestia</taxon>
    </lineage>
</organism>
<evidence type="ECO:0000256" key="3">
    <source>
        <dbReference type="ARBA" id="ARBA00022605"/>
    </source>
</evidence>
<comment type="caution">
    <text evidence="12">The sequence shown here is derived from an EMBL/GenBank/DDBJ whole genome shotgun (WGS) entry which is preliminary data.</text>
</comment>
<evidence type="ECO:0000259" key="11">
    <source>
        <dbReference type="Pfam" id="PF18317"/>
    </source>
</evidence>
<evidence type="ECO:0000256" key="4">
    <source>
        <dbReference type="ARBA" id="ARBA00022857"/>
    </source>
</evidence>
<feature type="domain" description="SDH C-terminal" evidence="11">
    <location>
        <begin position="244"/>
        <end position="274"/>
    </location>
</feature>
<feature type="binding site" evidence="8">
    <location>
        <begin position="153"/>
        <end position="158"/>
    </location>
    <ligand>
        <name>NADP(+)</name>
        <dbReference type="ChEBI" id="CHEBI:58349"/>
    </ligand>
</feature>
<dbReference type="GO" id="GO:0008652">
    <property type="term" value="P:amino acid biosynthetic process"/>
    <property type="evidence" value="ECO:0007669"/>
    <property type="project" value="UniProtKB-KW"/>
</dbReference>
<dbReference type="PANTHER" id="PTHR21089:SF1">
    <property type="entry name" value="BIFUNCTIONAL 3-DEHYDROQUINATE DEHYDRATASE_SHIKIMATE DEHYDROGENASE, CHLOROPLASTIC"/>
    <property type="match status" value="1"/>
</dbReference>
<dbReference type="InterPro" id="IPR013708">
    <property type="entry name" value="Shikimate_DH-bd_N"/>
</dbReference>
<comment type="catalytic activity">
    <reaction evidence="7 8">
        <text>shikimate + NADP(+) = 3-dehydroshikimate + NADPH + H(+)</text>
        <dbReference type="Rhea" id="RHEA:17737"/>
        <dbReference type="ChEBI" id="CHEBI:15378"/>
        <dbReference type="ChEBI" id="CHEBI:16630"/>
        <dbReference type="ChEBI" id="CHEBI:36208"/>
        <dbReference type="ChEBI" id="CHEBI:57783"/>
        <dbReference type="ChEBI" id="CHEBI:58349"/>
        <dbReference type="EC" id="1.1.1.25"/>
    </reaction>
</comment>
<dbReference type="Gene3D" id="3.40.50.720">
    <property type="entry name" value="NAD(P)-binding Rossmann-like Domain"/>
    <property type="match status" value="1"/>
</dbReference>
<dbReference type="EMBL" id="LNQP01000090">
    <property type="protein sequence ID" value="KSU86377.1"/>
    <property type="molecule type" value="Genomic_DNA"/>
</dbReference>
<gene>
    <name evidence="8" type="primary">aroE</name>
    <name evidence="12" type="ORF">AS180_19025</name>
</gene>
<dbReference type="Pfam" id="PF01488">
    <property type="entry name" value="Shikimate_DH"/>
    <property type="match status" value="1"/>
</dbReference>
<feature type="binding site" evidence="8">
    <location>
        <begin position="15"/>
        <end position="17"/>
    </location>
    <ligand>
        <name>shikimate</name>
        <dbReference type="ChEBI" id="CHEBI:36208"/>
    </ligand>
</feature>